<proteinExistence type="predicted"/>
<feature type="transmembrane region" description="Helical" evidence="1">
    <location>
        <begin position="133"/>
        <end position="153"/>
    </location>
</feature>
<keyword evidence="1" id="KW-1133">Transmembrane helix</keyword>
<name>A0ABV5P0G0_9ACTN</name>
<dbReference type="Proteomes" id="UP001589568">
    <property type="component" value="Unassembled WGS sequence"/>
</dbReference>
<evidence type="ECO:0000313" key="2">
    <source>
        <dbReference type="EMBL" id="MFB9475434.1"/>
    </source>
</evidence>
<keyword evidence="1" id="KW-0472">Membrane</keyword>
<accession>A0ABV5P0G0</accession>
<protein>
    <recommendedName>
        <fullName evidence="4">DUF3995 domain-containing protein</fullName>
    </recommendedName>
</protein>
<gene>
    <name evidence="2" type="ORF">ACFFR3_38600</name>
</gene>
<evidence type="ECO:0000313" key="3">
    <source>
        <dbReference type="Proteomes" id="UP001589568"/>
    </source>
</evidence>
<reference evidence="2 3" key="1">
    <citation type="submission" date="2024-09" db="EMBL/GenBank/DDBJ databases">
        <authorList>
            <person name="Sun Q."/>
            <person name="Mori K."/>
        </authorList>
    </citation>
    <scope>NUCLEOTIDE SEQUENCE [LARGE SCALE GENOMIC DNA]</scope>
    <source>
        <strain evidence="2 3">JCM 3324</strain>
    </source>
</reference>
<evidence type="ECO:0000256" key="1">
    <source>
        <dbReference type="SAM" id="Phobius"/>
    </source>
</evidence>
<feature type="transmembrane region" description="Helical" evidence="1">
    <location>
        <begin position="20"/>
        <end position="42"/>
    </location>
</feature>
<keyword evidence="3" id="KW-1185">Reference proteome</keyword>
<dbReference type="RefSeq" id="WP_345399136.1">
    <property type="nucleotide sequence ID" value="NZ_BAAAXS010000001.1"/>
</dbReference>
<feature type="transmembrane region" description="Helical" evidence="1">
    <location>
        <begin position="87"/>
        <end position="107"/>
    </location>
</feature>
<dbReference type="PROSITE" id="PS51257">
    <property type="entry name" value="PROKAR_LIPOPROTEIN"/>
    <property type="match status" value="1"/>
</dbReference>
<comment type="caution">
    <text evidence="2">The sequence shown here is derived from an EMBL/GenBank/DDBJ whole genome shotgun (WGS) entry which is preliminary data.</text>
</comment>
<dbReference type="EMBL" id="JBHMCF010000042">
    <property type="protein sequence ID" value="MFB9475434.1"/>
    <property type="molecule type" value="Genomic_DNA"/>
</dbReference>
<keyword evidence="1" id="KW-0812">Transmembrane</keyword>
<organism evidence="2 3">
    <name type="scientific">Nonomuraea salmonea</name>
    <dbReference type="NCBI Taxonomy" id="46181"/>
    <lineage>
        <taxon>Bacteria</taxon>
        <taxon>Bacillati</taxon>
        <taxon>Actinomycetota</taxon>
        <taxon>Actinomycetes</taxon>
        <taxon>Streptosporangiales</taxon>
        <taxon>Streptosporangiaceae</taxon>
        <taxon>Nonomuraea</taxon>
    </lineage>
</organism>
<sequence length="155" mass="15629">MAEDLKPAPTRSRLGRGPAFAVLAAGALLACCAVLPWAGLQATSSLFGAGVASDVRGIDDPLGVYTLLAGLTAVGCGVAGLLARPRLAAVAIVPGSVAVFVLVTFVMGDGGLRDRVSIHLGDLLSIEPVIRSGWFAALACAVAVVLLSVLALVRR</sequence>
<evidence type="ECO:0008006" key="4">
    <source>
        <dbReference type="Google" id="ProtNLM"/>
    </source>
</evidence>
<feature type="transmembrane region" description="Helical" evidence="1">
    <location>
        <begin position="62"/>
        <end position="82"/>
    </location>
</feature>